<evidence type="ECO:0000313" key="4">
    <source>
        <dbReference type="Proteomes" id="UP001621714"/>
    </source>
</evidence>
<feature type="coiled-coil region" evidence="1">
    <location>
        <begin position="223"/>
        <end position="280"/>
    </location>
</feature>
<accession>A0ABW8PW86</accession>
<reference evidence="3 4" key="1">
    <citation type="submission" date="2024-02" db="EMBL/GenBank/DDBJ databases">
        <title>Marinospirillum sp. MEB 164 isolated from Lonar lake sediment.</title>
        <authorList>
            <person name="Joshi A."/>
            <person name="Thite S."/>
        </authorList>
    </citation>
    <scope>NUCLEOTIDE SEQUENCE [LARGE SCALE GENOMIC DNA]</scope>
    <source>
        <strain evidence="3 4">MEB164</strain>
    </source>
</reference>
<dbReference type="SUPFAM" id="SSF52540">
    <property type="entry name" value="P-loop containing nucleoside triphosphate hydrolases"/>
    <property type="match status" value="2"/>
</dbReference>
<feature type="coiled-coil region" evidence="1">
    <location>
        <begin position="626"/>
        <end position="674"/>
    </location>
</feature>
<dbReference type="RefSeq" id="WP_405337178.1">
    <property type="nucleotide sequence ID" value="NZ_JBANFI010000002.1"/>
</dbReference>
<evidence type="ECO:0000259" key="2">
    <source>
        <dbReference type="Pfam" id="PF13476"/>
    </source>
</evidence>
<dbReference type="InterPro" id="IPR038729">
    <property type="entry name" value="Rad50/SbcC_AAA"/>
</dbReference>
<dbReference type="PANTHER" id="PTHR32114:SF2">
    <property type="entry name" value="ABC TRANSPORTER ABCH.3"/>
    <property type="match status" value="1"/>
</dbReference>
<name>A0ABW8PW86_9GAMM</name>
<feature type="coiled-coil region" evidence="1">
    <location>
        <begin position="534"/>
        <end position="589"/>
    </location>
</feature>
<evidence type="ECO:0000313" key="3">
    <source>
        <dbReference type="EMBL" id="MFK7160061.1"/>
    </source>
</evidence>
<dbReference type="Pfam" id="PF13476">
    <property type="entry name" value="AAA_23"/>
    <property type="match status" value="1"/>
</dbReference>
<keyword evidence="4" id="KW-1185">Reference proteome</keyword>
<dbReference type="Pfam" id="PF13558">
    <property type="entry name" value="SbcC_Walker_B"/>
    <property type="match status" value="1"/>
</dbReference>
<sequence>MKILSLRFKNLNSLQGEWRIDWTQSPFDSQGVFAITGPTGAGKSTLLDAICLALYHQTPRLGTISAQSNEMMTRGASDCLAEVEFAVKGQVYRAFWSMRRARGQPDGKLQPPVVELAQLSQQAGEPDQLLTQQVRHKLEHTEQLTGLDFARFTKSILLSQGDFAAFLYAEDNERAALLEELTGTAIYAQVSEYVYLRCRDQKGLLDQQQAQLAALGDVSVDHKQVLLDQHNRLEEQLAQLNQQRQQLQQEYDWWQAARGLEQRQLALQAEQEQAALAQEAATADRHRLALSEPAEILRQPWQAWQEAKSAAEQAQIARQAAERHWQQQSEQQQQAQRRLDQCQQHWAELQQEQQQQEQQITEVVWPLEQRLTQLEADLKRDQQQVAALQQQWQQEQQAFKTQQAECTSLEQQRVEQQGWLDQHQLYQRLGPRLHAWQLALAPLHAEEQALKELEQTCLSGLEQQRQAEQAYQQGEAQWLAAKAQAEASQAHWMQMQQALAQEPEDHEEALLAQLASGQQRWSQLHQAQAWQQQWQEAETQRQICQRELEQAEAQAQQARQEREQLVEAYRLAEQQRVDLKRLLTQEEELAHYRQALKTGEACPLCGALEHPAAADPLDHHATLARYQQQEQQVASLTEQGQAKKARVEQAQSLCRQLTADLARWTQQQQRKEADWAGLDPALGFGRLEDPQTLITLAKDWEQAQARLNERLQAGRLQQQAQREAQQQAQVDQQQQEQLQTQLNWLRDQAQKAAEQCQQAQQLLQQRHDLWMQKKEPCLEEIQASVAEAPVASLEALISWLQQHSQVYDQYRQCEAQVQRLETQWQQQQRALAAVEAQLKRSEQQLAEQQTEMKKRQQAVEALRLERRSHWDGASLSEVRAALQARLTAAEQAWRQVREQAQHQERAYQQAWAEYQLRQQQEEQAAPKCQQQQQMWQQALADSGFADQAAFMAAVLPVEERRQLQEKLHELDQRTHALAQAEVQLQQEQTALRAQQAMASHADMAALEAARTELEQSRDACLGELAQLQQRLSARQAAEAEHQRLLVEYQAMQQVAQDWEQLNQLIGSAKGDKFRRFAQGLTLDHLITLANRHLTRFDGRYQLKRQQEAGLSLCVIDTWQADAERDTKTLSGGESFLASLALALALSDLVSHQVSIDSLFLDEGFGTLDAATLDIALDALDHLHASGKMVGVISHISALKERIPVQLRVHKMGGLGISRLDAQFAVAPEKRGRKGVQG</sequence>
<feature type="coiled-coil region" evidence="1">
    <location>
        <begin position="960"/>
        <end position="1054"/>
    </location>
</feature>
<feature type="coiled-coil region" evidence="1">
    <location>
        <begin position="803"/>
        <end position="899"/>
    </location>
</feature>
<dbReference type="PANTHER" id="PTHR32114">
    <property type="entry name" value="ABC TRANSPORTER ABCH.3"/>
    <property type="match status" value="1"/>
</dbReference>
<feature type="domain" description="Rad50/SbcC-type AAA" evidence="2">
    <location>
        <begin position="5"/>
        <end position="249"/>
    </location>
</feature>
<evidence type="ECO:0000256" key="1">
    <source>
        <dbReference type="SAM" id="Coils"/>
    </source>
</evidence>
<dbReference type="Proteomes" id="UP001621714">
    <property type="component" value="Unassembled WGS sequence"/>
</dbReference>
<organism evidence="3 4">
    <name type="scientific">Marinospirillum alkalitolerans</name>
    <dbReference type="NCBI Taxonomy" id="3123374"/>
    <lineage>
        <taxon>Bacteria</taxon>
        <taxon>Pseudomonadati</taxon>
        <taxon>Pseudomonadota</taxon>
        <taxon>Gammaproteobacteria</taxon>
        <taxon>Oceanospirillales</taxon>
        <taxon>Oceanospirillaceae</taxon>
        <taxon>Marinospirillum</taxon>
    </lineage>
</organism>
<protein>
    <submittedName>
        <fullName evidence="3">SbcC/MukB-like Walker B domain-containing protein</fullName>
    </submittedName>
</protein>
<proteinExistence type="predicted"/>
<gene>
    <name evidence="3" type="ORF">V6U78_03310</name>
</gene>
<dbReference type="Gene3D" id="3.40.50.300">
    <property type="entry name" value="P-loop containing nucleotide triphosphate hydrolases"/>
    <property type="match status" value="2"/>
</dbReference>
<feature type="coiled-coil region" evidence="1">
    <location>
        <begin position="716"/>
        <end position="766"/>
    </location>
</feature>
<feature type="coiled-coil region" evidence="1">
    <location>
        <begin position="332"/>
        <end position="398"/>
    </location>
</feature>
<keyword evidence="1" id="KW-0175">Coiled coil</keyword>
<dbReference type="EMBL" id="JBANFI010000002">
    <property type="protein sequence ID" value="MFK7160061.1"/>
    <property type="molecule type" value="Genomic_DNA"/>
</dbReference>
<comment type="caution">
    <text evidence="3">The sequence shown here is derived from an EMBL/GenBank/DDBJ whole genome shotgun (WGS) entry which is preliminary data.</text>
</comment>
<dbReference type="InterPro" id="IPR027417">
    <property type="entry name" value="P-loop_NTPase"/>
</dbReference>